<dbReference type="GeneID" id="63776339"/>
<feature type="compositionally biased region" description="Polar residues" evidence="1">
    <location>
        <begin position="357"/>
        <end position="366"/>
    </location>
</feature>
<organism evidence="3 4">
    <name type="scientific">Pseudomassariella vexata</name>
    <dbReference type="NCBI Taxonomy" id="1141098"/>
    <lineage>
        <taxon>Eukaryota</taxon>
        <taxon>Fungi</taxon>
        <taxon>Dikarya</taxon>
        <taxon>Ascomycota</taxon>
        <taxon>Pezizomycotina</taxon>
        <taxon>Sordariomycetes</taxon>
        <taxon>Xylariomycetidae</taxon>
        <taxon>Amphisphaeriales</taxon>
        <taxon>Pseudomassariaceae</taxon>
        <taxon>Pseudomassariella</taxon>
    </lineage>
</organism>
<comment type="caution">
    <text evidence="3">The sequence shown here is derived from an EMBL/GenBank/DDBJ whole genome shotgun (WGS) entry which is preliminary data.</text>
</comment>
<gene>
    <name evidence="3" type="ORF">BCR38DRAFT_431782</name>
</gene>
<dbReference type="Proteomes" id="UP000193689">
    <property type="component" value="Unassembled WGS sequence"/>
</dbReference>
<feature type="compositionally biased region" description="Polar residues" evidence="1">
    <location>
        <begin position="380"/>
        <end position="393"/>
    </location>
</feature>
<dbReference type="AlphaFoldDB" id="A0A1Y2E0K4"/>
<reference evidence="3 4" key="1">
    <citation type="submission" date="2016-07" db="EMBL/GenBank/DDBJ databases">
        <title>Pervasive Adenine N6-methylation of Active Genes in Fungi.</title>
        <authorList>
            <consortium name="DOE Joint Genome Institute"/>
            <person name="Mondo S.J."/>
            <person name="Dannebaum R.O."/>
            <person name="Kuo R.C."/>
            <person name="Labutti K."/>
            <person name="Haridas S."/>
            <person name="Kuo A."/>
            <person name="Salamov A."/>
            <person name="Ahrendt S.R."/>
            <person name="Lipzen A."/>
            <person name="Sullivan W."/>
            <person name="Andreopoulos W.B."/>
            <person name="Clum A."/>
            <person name="Lindquist E."/>
            <person name="Daum C."/>
            <person name="Ramamoorthy G.K."/>
            <person name="Gryganskyi A."/>
            <person name="Culley D."/>
            <person name="Magnuson J.K."/>
            <person name="James T.Y."/>
            <person name="O'Malley M.A."/>
            <person name="Stajich J.E."/>
            <person name="Spatafora J.W."/>
            <person name="Visel A."/>
            <person name="Grigoriev I.V."/>
        </authorList>
    </citation>
    <scope>NUCLEOTIDE SEQUENCE [LARGE SCALE GENOMIC DNA]</scope>
    <source>
        <strain evidence="3 4">CBS 129021</strain>
    </source>
</reference>
<sequence>MLGIEYMLLCVAALSSHNVAAVRADFGSGRFGRRVLASNQTNTAAAVSSSAIEPTVSALSEYNGPEGSGVGPTYASSSSISSRSPITITEQSSTVAGLGFVTTAKRPSIVVQHSSSAATVSAVGGKPASETSQSSFNELTYSTQLATNSSSLNSTSTLLASAFSVTLKSTSSWNWVVTTLASGPSSAFDWTITTLSAVPAPTDDGGCPTTPDVVTVTKWSTIYPSTITWTGKPSDYTPSTTYPHPSPPPPTSTAECTPTTGRFSYSVCDGSGLTCTLYSTWPGSVSRGGSPTTGTVSTSVVFGTIPISTTSEKEKATFTVTFLTTDKNPVVVYPSPDTPDYGAGGGSSKQNSHHSVKNSVAETTPTHGRATSPVPAPFTYKQTAEPTNQSPSGDRSPVSSTAVTVVVRTTEVIINDQTFTDNPQTKTSTVVVGTDTFVIDPTQVVGAGATVARPSSIGGIFVPSPMTTTLGNQEVVYGPSVYSIDGTVLTAGPIPTTAVVNGQSYTVGPQGLVYSTQTLSPITEARSTGMVVLGAELITAIGPSLVVIEGTTITYGPGFSPSTEVIDGEIILIGPAGIIIRGTLLGGITAAMAATVYDMVGGATITQIGATEVVINDSTYTIGPAATATITTVIGGETLTIGPNGVTSSTVSLAQPYETRTTIVPGGTSAVASPTEEAQNQGRPLRPEWELGFIVTSIAIGTGFWGQLFC</sequence>
<dbReference type="OrthoDB" id="5420777at2759"/>
<feature type="region of interest" description="Disordered" evidence="1">
    <location>
        <begin position="334"/>
        <end position="400"/>
    </location>
</feature>
<feature type="chain" id="PRO_5012078928" evidence="2">
    <location>
        <begin position="25"/>
        <end position="710"/>
    </location>
</feature>
<dbReference type="RefSeq" id="XP_040716223.1">
    <property type="nucleotide sequence ID" value="XM_040860127.1"/>
</dbReference>
<proteinExistence type="predicted"/>
<feature type="signal peptide" evidence="2">
    <location>
        <begin position="1"/>
        <end position="24"/>
    </location>
</feature>
<name>A0A1Y2E0K4_9PEZI</name>
<accession>A0A1Y2E0K4</accession>
<evidence type="ECO:0000256" key="1">
    <source>
        <dbReference type="SAM" id="MobiDB-lite"/>
    </source>
</evidence>
<protein>
    <submittedName>
        <fullName evidence="3">Uncharacterized protein</fullName>
    </submittedName>
</protein>
<keyword evidence="2" id="KW-0732">Signal</keyword>
<feature type="region of interest" description="Disordered" evidence="1">
    <location>
        <begin position="238"/>
        <end position="257"/>
    </location>
</feature>
<evidence type="ECO:0000313" key="4">
    <source>
        <dbReference type="Proteomes" id="UP000193689"/>
    </source>
</evidence>
<dbReference type="InParanoid" id="A0A1Y2E0K4"/>
<evidence type="ECO:0000313" key="3">
    <source>
        <dbReference type="EMBL" id="ORY65071.1"/>
    </source>
</evidence>
<dbReference type="EMBL" id="MCFJ01000006">
    <property type="protein sequence ID" value="ORY65071.1"/>
    <property type="molecule type" value="Genomic_DNA"/>
</dbReference>
<keyword evidence="4" id="KW-1185">Reference proteome</keyword>
<evidence type="ECO:0000256" key="2">
    <source>
        <dbReference type="SAM" id="SignalP"/>
    </source>
</evidence>